<evidence type="ECO:0000313" key="1">
    <source>
        <dbReference type="EMBL" id="SKN02675.1"/>
    </source>
</evidence>
<protein>
    <submittedName>
        <fullName evidence="1">Uncharacterized protein</fullName>
    </submittedName>
</protein>
<organism evidence="1 2">
    <name type="scientific">Mycobacteroides abscessus subsp. massiliense</name>
    <dbReference type="NCBI Taxonomy" id="1962118"/>
    <lineage>
        <taxon>Bacteria</taxon>
        <taxon>Bacillati</taxon>
        <taxon>Actinomycetota</taxon>
        <taxon>Actinomycetes</taxon>
        <taxon>Mycobacteriales</taxon>
        <taxon>Mycobacteriaceae</taxon>
        <taxon>Mycobacteroides</taxon>
        <taxon>Mycobacteroides abscessus</taxon>
    </lineage>
</organism>
<evidence type="ECO:0000313" key="2">
    <source>
        <dbReference type="Proteomes" id="UP000190074"/>
    </source>
</evidence>
<dbReference type="Proteomes" id="UP000190074">
    <property type="component" value="Unassembled WGS sequence"/>
</dbReference>
<gene>
    <name evidence="1" type="ORF">SAMEA2259716_05793</name>
</gene>
<proteinExistence type="predicted"/>
<dbReference type="EMBL" id="FVGW01000024">
    <property type="protein sequence ID" value="SKN02675.1"/>
    <property type="molecule type" value="Genomic_DNA"/>
</dbReference>
<accession>A0A1T8VCA6</accession>
<sequence>MKGNPARRDGRGRLMLVSDLQGRPLPFGPWTLPEMVHVLAGTSLSVVATSHLGVLGACVGGAATVGGIVVSRAMSSRRQLQAEFQSLGDDAETVFFGDERELASSPVVDGARRAALERRAAAVRAAVEQLDAEWLSYELDLEAYFLTKPILRDGTVAQTAAYNAALFELRELAGGLAADYSEQQVCAAEDAAEAALVAWGLASDHAAQVGISDRSPVERAALRRVHGLVGQLTDPGTPREMWSNLSRQIERELGKLTTVRVPWRDLQMHPAIASRAAAALGSGI</sequence>
<reference evidence="1 2" key="1">
    <citation type="submission" date="2016-11" db="EMBL/GenBank/DDBJ databases">
        <authorList>
            <consortium name="Pathogen Informatics"/>
        </authorList>
    </citation>
    <scope>NUCLEOTIDE SEQUENCE [LARGE SCALE GENOMIC DNA]</scope>
    <source>
        <strain evidence="1 2">911</strain>
    </source>
</reference>
<dbReference type="AlphaFoldDB" id="A0A1T8VCA6"/>
<name>A0A1T8VCA6_9MYCO</name>